<accession>A0A4D6YMK3</accession>
<evidence type="ECO:0000256" key="10">
    <source>
        <dbReference type="ARBA" id="ARBA00022898"/>
    </source>
</evidence>
<comment type="catalytic activity">
    <reaction evidence="1 11">
        <text>(6R)-5,10-methylene-5,6,7,8-tetrahydrofolate + glycine + H2O = (6S)-5,6,7,8-tetrahydrofolate + L-serine</text>
        <dbReference type="Rhea" id="RHEA:15481"/>
        <dbReference type="ChEBI" id="CHEBI:15377"/>
        <dbReference type="ChEBI" id="CHEBI:15636"/>
        <dbReference type="ChEBI" id="CHEBI:33384"/>
        <dbReference type="ChEBI" id="CHEBI:57305"/>
        <dbReference type="ChEBI" id="CHEBI:57453"/>
        <dbReference type="EC" id="2.1.2.1"/>
    </reaction>
</comment>
<keyword evidence="15" id="KW-1185">Reference proteome</keyword>
<dbReference type="UniPathway" id="UPA00288">
    <property type="reaction ID" value="UER01023"/>
</dbReference>
<sequence>MFTYQTENIQSDLKVWKYLNKEIIRQEQNIELIASENYASIAVMQAQGSQLTNKYAEGYPGKRYYGGCHFIDYLENIAINRAKKLFKADYANVQPHSGSQANFAVYTALLKPGDLILGMDLSHGGHLTHGASINVSGKIYKSITYGLNKLGNINYNKIEYIAKKYKPKIIIGGFSSFSKFIDWKILKEISNNIDAYLLADISHVSGLVVTGLYPNPINYADVVTTTTHKTLSGPRGGLILSKNKDDKFYQKINSAVFPGIQGGPLMHVIAAKAIAFKEALNPSFKLYQKQILKNSKIMVNTFIKNNFDIVSGGTDNHLFLINLKKNNITGKKAEYLLELANIIVNKNSIPNDATSPFVTSGIRIGTPAITRRGFKEVESKIVSEWIVDIINNNNNNQKILDIKNNVLDLCQKYPVYIKHF</sequence>
<keyword evidence="6 11" id="KW-0963">Cytoplasm</keyword>
<comment type="subcellular location">
    <subcellularLocation>
        <location evidence="3 11">Cytoplasm</location>
    </subcellularLocation>
</comment>
<comment type="caution">
    <text evidence="11">Lacks conserved residue(s) required for the propagation of feature annotation.</text>
</comment>
<dbReference type="GO" id="GO:0035999">
    <property type="term" value="P:tetrahydrofolate interconversion"/>
    <property type="evidence" value="ECO:0007669"/>
    <property type="project" value="UniProtKB-UniRule"/>
</dbReference>
<evidence type="ECO:0000256" key="11">
    <source>
        <dbReference type="HAMAP-Rule" id="MF_00051"/>
    </source>
</evidence>
<dbReference type="PANTHER" id="PTHR11680:SF50">
    <property type="entry name" value="SERINE HYDROXYMETHYLTRANSFERASE"/>
    <property type="match status" value="1"/>
</dbReference>
<feature type="modified residue" description="N6-(pyridoxal phosphate)lysine" evidence="11 12">
    <location>
        <position position="229"/>
    </location>
</feature>
<dbReference type="PROSITE" id="PS00096">
    <property type="entry name" value="SHMT"/>
    <property type="match status" value="1"/>
</dbReference>
<keyword evidence="10 11" id="KW-0663">Pyridoxal phosphate</keyword>
<evidence type="ECO:0000256" key="2">
    <source>
        <dbReference type="ARBA" id="ARBA00001933"/>
    </source>
</evidence>
<reference evidence="14 15" key="1">
    <citation type="submission" date="2018-10" db="EMBL/GenBank/DDBJ databases">
        <title>Comparative functional genomics of the obligate endosymbiont Buchnera aphidicola.</title>
        <authorList>
            <person name="Chong R.A."/>
        </authorList>
    </citation>
    <scope>NUCLEOTIDE SEQUENCE [LARGE SCALE GENOMIC DNA]</scope>
    <source>
        <strain evidence="14 15">Tma</strain>
    </source>
</reference>
<dbReference type="PANTHER" id="PTHR11680">
    <property type="entry name" value="SERINE HYDROXYMETHYLTRANSFERASE"/>
    <property type="match status" value="1"/>
</dbReference>
<dbReference type="UniPathway" id="UPA00193"/>
<feature type="binding site" evidence="11">
    <location>
        <begin position="355"/>
        <end position="357"/>
    </location>
    <ligand>
        <name>(6S)-5,6,7,8-tetrahydrofolate</name>
        <dbReference type="ChEBI" id="CHEBI:57453"/>
    </ligand>
</feature>
<comment type="subunit">
    <text evidence="5 11">Homodimer.</text>
</comment>
<dbReference type="GO" id="GO:0032259">
    <property type="term" value="P:methylation"/>
    <property type="evidence" value="ECO:0007669"/>
    <property type="project" value="UniProtKB-KW"/>
</dbReference>
<dbReference type="FunFam" id="3.90.1150.10:FF:000003">
    <property type="entry name" value="Serine hydroxymethyltransferase"/>
    <property type="match status" value="1"/>
</dbReference>
<comment type="pathway">
    <text evidence="11">Amino-acid biosynthesis; glycine biosynthesis; glycine from L-serine: step 1/1.</text>
</comment>
<feature type="site" description="Plays an important role in substrate specificity" evidence="11">
    <location>
        <position position="228"/>
    </location>
</feature>
<evidence type="ECO:0000256" key="9">
    <source>
        <dbReference type="ARBA" id="ARBA00022679"/>
    </source>
</evidence>
<evidence type="ECO:0000259" key="13">
    <source>
        <dbReference type="Pfam" id="PF00464"/>
    </source>
</evidence>
<dbReference type="EMBL" id="CP032996">
    <property type="protein sequence ID" value="QCI27194.1"/>
    <property type="molecule type" value="Genomic_DNA"/>
</dbReference>
<dbReference type="PIRSF" id="PIRSF000412">
    <property type="entry name" value="SHMT"/>
    <property type="match status" value="1"/>
</dbReference>
<comment type="function">
    <text evidence="11">Catalyzes the reversible interconversion of serine and glycine with tetrahydrofolate (THF) serving as the one-carbon carrier. This reaction serves as the major source of one-carbon groups required for the biosynthesis of purines, thymidylate, methionine, and other important biomolecules. Also exhibits THF-independent aldolase activity toward beta-hydroxyamino acids, producing glycine and aldehydes, via a retro-aldol mechanism.</text>
</comment>
<evidence type="ECO:0000313" key="15">
    <source>
        <dbReference type="Proteomes" id="UP000298603"/>
    </source>
</evidence>
<protein>
    <recommendedName>
        <fullName evidence="11">Serine hydroxymethyltransferase</fullName>
        <shortName evidence="11">SHMT</shortName>
        <shortName evidence="11">Serine methylase</shortName>
        <ecNumber evidence="11">2.1.2.1</ecNumber>
    </recommendedName>
</protein>
<dbReference type="Gene3D" id="3.90.1150.10">
    <property type="entry name" value="Aspartate Aminotransferase, domain 1"/>
    <property type="match status" value="1"/>
</dbReference>
<dbReference type="NCBIfam" id="NF000586">
    <property type="entry name" value="PRK00011.1"/>
    <property type="match status" value="1"/>
</dbReference>
<dbReference type="Gene3D" id="3.40.640.10">
    <property type="entry name" value="Type I PLP-dependent aspartate aminotransferase-like (Major domain)"/>
    <property type="match status" value="1"/>
</dbReference>
<dbReference type="InterPro" id="IPR039429">
    <property type="entry name" value="SHMT-like_dom"/>
</dbReference>
<dbReference type="Proteomes" id="UP000298603">
    <property type="component" value="Chromosome"/>
</dbReference>
<dbReference type="InterPro" id="IPR019798">
    <property type="entry name" value="Ser_HO-MeTrfase_PLP_BS"/>
</dbReference>
<keyword evidence="8 11" id="KW-0028">Amino-acid biosynthesis</keyword>
<dbReference type="InterPro" id="IPR015424">
    <property type="entry name" value="PyrdxlP-dep_Trfase"/>
</dbReference>
<dbReference type="HAMAP" id="MF_00051">
    <property type="entry name" value="SHMT"/>
    <property type="match status" value="1"/>
</dbReference>
<name>A0A4D6YMK3_9GAMM</name>
<evidence type="ECO:0000256" key="6">
    <source>
        <dbReference type="ARBA" id="ARBA00022490"/>
    </source>
</evidence>
<dbReference type="InterPro" id="IPR015421">
    <property type="entry name" value="PyrdxlP-dep_Trfase_major"/>
</dbReference>
<evidence type="ECO:0000256" key="12">
    <source>
        <dbReference type="PIRSR" id="PIRSR000412-50"/>
    </source>
</evidence>
<dbReference type="RefSeq" id="WP_158349458.1">
    <property type="nucleotide sequence ID" value="NZ_CP032996.1"/>
</dbReference>
<dbReference type="EC" id="2.1.2.1" evidence="11"/>
<evidence type="ECO:0000256" key="4">
    <source>
        <dbReference type="ARBA" id="ARBA00006376"/>
    </source>
</evidence>
<dbReference type="SUPFAM" id="SSF53383">
    <property type="entry name" value="PLP-dependent transferases"/>
    <property type="match status" value="1"/>
</dbReference>
<dbReference type="InterPro" id="IPR015422">
    <property type="entry name" value="PyrdxlP-dep_Trfase_small"/>
</dbReference>
<feature type="binding site" evidence="11">
    <location>
        <begin position="125"/>
        <end position="127"/>
    </location>
    <ligand>
        <name>(6S)-5,6,7,8-tetrahydrofolate</name>
        <dbReference type="ChEBI" id="CHEBI:57453"/>
    </ligand>
</feature>
<organism evidence="14 15">
    <name type="scientific">Buchnera aphidicola</name>
    <name type="common">Therioaphis trifolii</name>
    <dbReference type="NCBI Taxonomy" id="1241884"/>
    <lineage>
        <taxon>Bacteria</taxon>
        <taxon>Pseudomonadati</taxon>
        <taxon>Pseudomonadota</taxon>
        <taxon>Gammaproteobacteria</taxon>
        <taxon>Enterobacterales</taxon>
        <taxon>Erwiniaceae</taxon>
        <taxon>Buchnera</taxon>
    </lineage>
</organism>
<dbReference type="Pfam" id="PF00464">
    <property type="entry name" value="SHMT"/>
    <property type="match status" value="1"/>
</dbReference>
<dbReference type="AlphaFoldDB" id="A0A4D6YMK3"/>
<dbReference type="InterPro" id="IPR001085">
    <property type="entry name" value="Ser_HO-MeTrfase"/>
</dbReference>
<keyword evidence="14" id="KW-0489">Methyltransferase</keyword>
<proteinExistence type="inferred from homology"/>
<evidence type="ECO:0000256" key="5">
    <source>
        <dbReference type="ARBA" id="ARBA00011738"/>
    </source>
</evidence>
<keyword evidence="9 11" id="KW-0808">Transferase</keyword>
<dbReference type="GO" id="GO:0004372">
    <property type="term" value="F:glycine hydroxymethyltransferase activity"/>
    <property type="evidence" value="ECO:0007669"/>
    <property type="project" value="UniProtKB-UniRule"/>
</dbReference>
<comment type="pathway">
    <text evidence="11">One-carbon metabolism; tetrahydrofolate interconversion.</text>
</comment>
<evidence type="ECO:0000256" key="1">
    <source>
        <dbReference type="ARBA" id="ARBA00001528"/>
    </source>
</evidence>
<comment type="similarity">
    <text evidence="4 11">Belongs to the SHMT family.</text>
</comment>
<dbReference type="GO" id="GO:0005829">
    <property type="term" value="C:cytosol"/>
    <property type="evidence" value="ECO:0007669"/>
    <property type="project" value="TreeGrafter"/>
</dbReference>
<dbReference type="GO" id="GO:0030170">
    <property type="term" value="F:pyridoxal phosphate binding"/>
    <property type="evidence" value="ECO:0007669"/>
    <property type="project" value="UniProtKB-UniRule"/>
</dbReference>
<evidence type="ECO:0000256" key="3">
    <source>
        <dbReference type="ARBA" id="ARBA00004496"/>
    </source>
</evidence>
<dbReference type="FunFam" id="3.40.640.10:FF:000001">
    <property type="entry name" value="Serine hydroxymethyltransferase"/>
    <property type="match status" value="1"/>
</dbReference>
<keyword evidence="7 11" id="KW-0554">One-carbon metabolism</keyword>
<feature type="domain" description="Serine hydroxymethyltransferase-like" evidence="13">
    <location>
        <begin position="10"/>
        <end position="386"/>
    </location>
</feature>
<evidence type="ECO:0000256" key="7">
    <source>
        <dbReference type="ARBA" id="ARBA00022563"/>
    </source>
</evidence>
<dbReference type="InterPro" id="IPR049943">
    <property type="entry name" value="Ser_HO-MeTrfase-like"/>
</dbReference>
<gene>
    <name evidence="11" type="primary">glyA</name>
    <name evidence="14" type="ORF">D9V81_01005</name>
</gene>
<dbReference type="GO" id="GO:0019264">
    <property type="term" value="P:glycine biosynthetic process from serine"/>
    <property type="evidence" value="ECO:0007669"/>
    <property type="project" value="UniProtKB-UniRule"/>
</dbReference>
<evidence type="ECO:0000256" key="8">
    <source>
        <dbReference type="ARBA" id="ARBA00022605"/>
    </source>
</evidence>
<dbReference type="GO" id="GO:0008168">
    <property type="term" value="F:methyltransferase activity"/>
    <property type="evidence" value="ECO:0007669"/>
    <property type="project" value="UniProtKB-KW"/>
</dbReference>
<feature type="binding site" evidence="11">
    <location>
        <position position="121"/>
    </location>
    <ligand>
        <name>(6S)-5,6,7,8-tetrahydrofolate</name>
        <dbReference type="ChEBI" id="CHEBI:57453"/>
    </ligand>
</feature>
<evidence type="ECO:0000313" key="14">
    <source>
        <dbReference type="EMBL" id="QCI27194.1"/>
    </source>
</evidence>
<comment type="cofactor">
    <cofactor evidence="2 11 12">
        <name>pyridoxal 5'-phosphate</name>
        <dbReference type="ChEBI" id="CHEBI:597326"/>
    </cofactor>
</comment>
<dbReference type="OrthoDB" id="9803846at2"/>
<dbReference type="CDD" id="cd00378">
    <property type="entry name" value="SHMT"/>
    <property type="match status" value="1"/>
</dbReference>